<evidence type="ECO:0000313" key="2">
    <source>
        <dbReference type="Proteomes" id="UP001239994"/>
    </source>
</evidence>
<comment type="caution">
    <text evidence="1">The sequence shown here is derived from an EMBL/GenBank/DDBJ whole genome shotgun (WGS) entry which is preliminary data.</text>
</comment>
<reference evidence="1" key="1">
    <citation type="submission" date="2023-03" db="EMBL/GenBank/DDBJ databases">
        <title>Electrophorus voltai genome.</title>
        <authorList>
            <person name="Bian C."/>
        </authorList>
    </citation>
    <scope>NUCLEOTIDE SEQUENCE</scope>
    <source>
        <strain evidence="1">CB-2022</strain>
        <tissue evidence="1">Muscle</tissue>
    </source>
</reference>
<dbReference type="Proteomes" id="UP001239994">
    <property type="component" value="Unassembled WGS sequence"/>
</dbReference>
<dbReference type="EMBL" id="JAROKS010000012">
    <property type="protein sequence ID" value="KAK1799037.1"/>
    <property type="molecule type" value="Genomic_DNA"/>
</dbReference>
<proteinExistence type="predicted"/>
<accession>A0AAD9E1I4</accession>
<name>A0AAD9E1I4_9TELE</name>
<protein>
    <submittedName>
        <fullName evidence="1">Uncharacterized protein</fullName>
    </submittedName>
</protein>
<gene>
    <name evidence="1" type="ORF">P4O66_007302</name>
</gene>
<sequence>MVVDQPAMDQDVESYNEGQEFYYDLRSEAGSEHTISFHHSMEELPLEALSEVESEYSVDSRMEVEASTVPKPTKGTCHSNACVLLDSCLLEPRHRGVCISLLFPPILAA</sequence>
<keyword evidence="2" id="KW-1185">Reference proteome</keyword>
<organism evidence="1 2">
    <name type="scientific">Electrophorus voltai</name>
    <dbReference type="NCBI Taxonomy" id="2609070"/>
    <lineage>
        <taxon>Eukaryota</taxon>
        <taxon>Metazoa</taxon>
        <taxon>Chordata</taxon>
        <taxon>Craniata</taxon>
        <taxon>Vertebrata</taxon>
        <taxon>Euteleostomi</taxon>
        <taxon>Actinopterygii</taxon>
        <taxon>Neopterygii</taxon>
        <taxon>Teleostei</taxon>
        <taxon>Ostariophysi</taxon>
        <taxon>Gymnotiformes</taxon>
        <taxon>Gymnotoidei</taxon>
        <taxon>Gymnotidae</taxon>
        <taxon>Electrophorus</taxon>
    </lineage>
</organism>
<dbReference type="AlphaFoldDB" id="A0AAD9E1I4"/>
<evidence type="ECO:0000313" key="1">
    <source>
        <dbReference type="EMBL" id="KAK1799037.1"/>
    </source>
</evidence>